<organism evidence="2 3">
    <name type="scientific">Aphanomyces astaci</name>
    <name type="common">Crayfish plague agent</name>
    <dbReference type="NCBI Taxonomy" id="112090"/>
    <lineage>
        <taxon>Eukaryota</taxon>
        <taxon>Sar</taxon>
        <taxon>Stramenopiles</taxon>
        <taxon>Oomycota</taxon>
        <taxon>Saprolegniomycetes</taxon>
        <taxon>Saprolegniales</taxon>
        <taxon>Verrucalvaceae</taxon>
        <taxon>Aphanomyces</taxon>
    </lineage>
</organism>
<feature type="region of interest" description="Disordered" evidence="1">
    <location>
        <begin position="270"/>
        <end position="305"/>
    </location>
</feature>
<dbReference type="AlphaFoldDB" id="A0A6A5AMG5"/>
<dbReference type="VEuPathDB" id="FungiDB:H257_17069"/>
<accession>A0A6A5AMG5</accession>
<dbReference type="EMBL" id="VJMI01011552">
    <property type="protein sequence ID" value="KAF0752482.1"/>
    <property type="molecule type" value="Genomic_DNA"/>
</dbReference>
<comment type="caution">
    <text evidence="2">The sequence shown here is derived from an EMBL/GenBank/DDBJ whole genome shotgun (WGS) entry which is preliminary data.</text>
</comment>
<protein>
    <submittedName>
        <fullName evidence="2">Uncharacterized protein</fullName>
    </submittedName>
</protein>
<feature type="compositionally biased region" description="Polar residues" evidence="1">
    <location>
        <begin position="141"/>
        <end position="157"/>
    </location>
</feature>
<feature type="region of interest" description="Disordered" evidence="1">
    <location>
        <begin position="106"/>
        <end position="131"/>
    </location>
</feature>
<evidence type="ECO:0000256" key="1">
    <source>
        <dbReference type="SAM" id="MobiDB-lite"/>
    </source>
</evidence>
<gene>
    <name evidence="2" type="ORF">AaE_006020</name>
</gene>
<reference evidence="2 3" key="1">
    <citation type="submission" date="2019-06" db="EMBL/GenBank/DDBJ databases">
        <title>Genomics analysis of Aphanomyces spp. identifies a new class of oomycete effector associated with host adaptation.</title>
        <authorList>
            <person name="Gaulin E."/>
        </authorList>
    </citation>
    <scope>NUCLEOTIDE SEQUENCE [LARGE SCALE GENOMIC DNA]</scope>
    <source>
        <strain evidence="2 3">E</strain>
    </source>
</reference>
<evidence type="ECO:0000313" key="2">
    <source>
        <dbReference type="EMBL" id="KAF0752482.1"/>
    </source>
</evidence>
<sequence>MGSLFDVADSVFQSKNATFIDTTPSAGPHSTYDSDAVPTLFLLDETLKQIQHSRANSALCYSHHPVVADSKPEPWKYKSETTELQPKHSARLHHDHHNPLRRVFSGLLAPSNQPPEVTKHQGDSSQEPPSKLLLPTVASIPSNQTTVDTSPPSVLTTHESDATARNVLKAVADDIEAFERHRFRDATIVHPKQLADYIDAKYTRGILGSVAESPFVMLARKKIAMRVQDLRQQKALPPTVPLESSNQCPVQSLADFGDDIRGTLSMLAVKGPEKGLPSKPPPPFLGPTPEPPPEARTSYHPPQPTPQAAILAKLMKLPRSQMDKLPKAQRELVEFSKKYHQALDLPPDKVAALPPHQQKMLHELRAKAQQASQ</sequence>
<dbReference type="Proteomes" id="UP000469452">
    <property type="component" value="Unassembled WGS sequence"/>
</dbReference>
<evidence type="ECO:0000313" key="3">
    <source>
        <dbReference type="Proteomes" id="UP000469452"/>
    </source>
</evidence>
<feature type="compositionally biased region" description="Pro residues" evidence="1">
    <location>
        <begin position="278"/>
        <end position="294"/>
    </location>
</feature>
<feature type="region of interest" description="Disordered" evidence="1">
    <location>
        <begin position="141"/>
        <end position="160"/>
    </location>
</feature>
<name>A0A6A5AMG5_APHAT</name>
<proteinExistence type="predicted"/>